<feature type="region of interest" description="Disordered" evidence="1">
    <location>
        <begin position="140"/>
        <end position="172"/>
    </location>
</feature>
<accession>A0A4U5LQU9</accession>
<evidence type="ECO:0000256" key="1">
    <source>
        <dbReference type="SAM" id="MobiDB-lite"/>
    </source>
</evidence>
<proteinExistence type="predicted"/>
<reference evidence="2 3" key="1">
    <citation type="journal article" date="2015" name="Genome Biol.">
        <title>Comparative genomics of Steinernema reveals deeply conserved gene regulatory networks.</title>
        <authorList>
            <person name="Dillman A.R."/>
            <person name="Macchietto M."/>
            <person name="Porter C.F."/>
            <person name="Rogers A."/>
            <person name="Williams B."/>
            <person name="Antoshechkin I."/>
            <person name="Lee M.M."/>
            <person name="Goodwin Z."/>
            <person name="Lu X."/>
            <person name="Lewis E.E."/>
            <person name="Goodrich-Blair H."/>
            <person name="Stock S.P."/>
            <person name="Adams B.J."/>
            <person name="Sternberg P.W."/>
            <person name="Mortazavi A."/>
        </authorList>
    </citation>
    <scope>NUCLEOTIDE SEQUENCE [LARGE SCALE GENOMIC DNA]</scope>
    <source>
        <strain evidence="2 3">ALL</strain>
    </source>
</reference>
<organism evidence="2 3">
    <name type="scientific">Steinernema carpocapsae</name>
    <name type="common">Entomopathogenic nematode</name>
    <dbReference type="NCBI Taxonomy" id="34508"/>
    <lineage>
        <taxon>Eukaryota</taxon>
        <taxon>Metazoa</taxon>
        <taxon>Ecdysozoa</taxon>
        <taxon>Nematoda</taxon>
        <taxon>Chromadorea</taxon>
        <taxon>Rhabditida</taxon>
        <taxon>Tylenchina</taxon>
        <taxon>Panagrolaimomorpha</taxon>
        <taxon>Strongyloidoidea</taxon>
        <taxon>Steinernematidae</taxon>
        <taxon>Steinernema</taxon>
    </lineage>
</organism>
<name>A0A4U5LQU9_STECR</name>
<reference evidence="2 3" key="2">
    <citation type="journal article" date="2019" name="G3 (Bethesda)">
        <title>Hybrid Assembly of the Genome of the Entomopathogenic Nematode Steinernema carpocapsae Identifies the X-Chromosome.</title>
        <authorList>
            <person name="Serra L."/>
            <person name="Macchietto M."/>
            <person name="Macias-Munoz A."/>
            <person name="McGill C.J."/>
            <person name="Rodriguez I.M."/>
            <person name="Rodriguez B."/>
            <person name="Murad R."/>
            <person name="Mortazavi A."/>
        </authorList>
    </citation>
    <scope>NUCLEOTIDE SEQUENCE [LARGE SCALE GENOMIC DNA]</scope>
    <source>
        <strain evidence="2 3">ALL</strain>
    </source>
</reference>
<comment type="caution">
    <text evidence="2">The sequence shown here is derived from an EMBL/GenBank/DDBJ whole genome shotgun (WGS) entry which is preliminary data.</text>
</comment>
<keyword evidence="3" id="KW-1185">Reference proteome</keyword>
<dbReference type="EMBL" id="AZBU02000013">
    <property type="protein sequence ID" value="TKR58340.1"/>
    <property type="molecule type" value="Genomic_DNA"/>
</dbReference>
<sequence length="379" mass="42233">MTASYFNSSDSIMVSLLKLVDRQGKALQTIEQRLTILENSAFESHAKWMCKENAALELCAALTKKILYLEEKLNVTKLGVLTQTDPNTANVLTQTEASVDVTVDLTSCQTDCLETAGIALKEPASFAKSELNMDTIIDLRDAANPDPPPIESSKKKPQMKKTNRSASKPTSLELPDHFVDSILLKPKVVSSSFKYYDYRAPTDGSKPDLLTIFMNDYHGIDELLTKQMKRTMIRLLNSSSNKLKNCDELFCDTLKIIVEDYCISRNENLTQEVVDKVVAFLVIKALEMQPARLERVGAMFEHLVKMLMFSQSNGSTRPSQDVVDRVLGSTGGVLISVIVAYSKTACAYAMGAKTSAVLKPKHTNLLKKIRENRYALMQR</sequence>
<evidence type="ECO:0000313" key="3">
    <source>
        <dbReference type="Proteomes" id="UP000298663"/>
    </source>
</evidence>
<protein>
    <submittedName>
        <fullName evidence="2">Uncharacterized protein</fullName>
    </submittedName>
</protein>
<evidence type="ECO:0000313" key="2">
    <source>
        <dbReference type="EMBL" id="TKR58340.1"/>
    </source>
</evidence>
<dbReference type="Proteomes" id="UP000298663">
    <property type="component" value="Unassembled WGS sequence"/>
</dbReference>
<gene>
    <name evidence="2" type="ORF">L596_029798</name>
</gene>
<dbReference type="AlphaFoldDB" id="A0A4U5LQU9"/>